<dbReference type="Proteomes" id="UP000663854">
    <property type="component" value="Unassembled WGS sequence"/>
</dbReference>
<evidence type="ECO:0000256" key="1">
    <source>
        <dbReference type="SAM" id="SignalP"/>
    </source>
</evidence>
<organism evidence="2 4">
    <name type="scientific">Rotaria sordida</name>
    <dbReference type="NCBI Taxonomy" id="392033"/>
    <lineage>
        <taxon>Eukaryota</taxon>
        <taxon>Metazoa</taxon>
        <taxon>Spiralia</taxon>
        <taxon>Gnathifera</taxon>
        <taxon>Rotifera</taxon>
        <taxon>Eurotatoria</taxon>
        <taxon>Bdelloidea</taxon>
        <taxon>Philodinida</taxon>
        <taxon>Philodinidae</taxon>
        <taxon>Rotaria</taxon>
    </lineage>
</organism>
<feature type="chain" id="PRO_5036224065" description="Triacylglycerol lipase" evidence="1">
    <location>
        <begin position="21"/>
        <end position="82"/>
    </location>
</feature>
<sequence length="82" mass="9569">MTFDFSVFLILLLCHPITVSKVPKFDPECNYNITQLIQNQSLAFILADVGYDVWLGNIRGNRYSRAHVKYNPNHDEAFWDFS</sequence>
<evidence type="ECO:0000313" key="3">
    <source>
        <dbReference type="EMBL" id="CAF1315695.1"/>
    </source>
</evidence>
<keyword evidence="1" id="KW-0732">Signal</keyword>
<keyword evidence="5" id="KW-1185">Reference proteome</keyword>
<comment type="caution">
    <text evidence="2">The sequence shown here is derived from an EMBL/GenBank/DDBJ whole genome shotgun (WGS) entry which is preliminary data.</text>
</comment>
<evidence type="ECO:0008006" key="6">
    <source>
        <dbReference type="Google" id="ProtNLM"/>
    </source>
</evidence>
<evidence type="ECO:0000313" key="4">
    <source>
        <dbReference type="Proteomes" id="UP000663854"/>
    </source>
</evidence>
<dbReference type="AlphaFoldDB" id="A0A814CIU0"/>
<dbReference type="PANTHER" id="PTHR11005">
    <property type="entry name" value="LYSOSOMAL ACID LIPASE-RELATED"/>
    <property type="match status" value="1"/>
</dbReference>
<evidence type="ECO:0000313" key="2">
    <source>
        <dbReference type="EMBL" id="CAF0943055.1"/>
    </source>
</evidence>
<name>A0A814CIU0_9BILA</name>
<protein>
    <recommendedName>
        <fullName evidence="6">Triacylglycerol lipase</fullName>
    </recommendedName>
</protein>
<evidence type="ECO:0000313" key="5">
    <source>
        <dbReference type="Proteomes" id="UP000663870"/>
    </source>
</evidence>
<dbReference type="EMBL" id="CAJNOL010001222">
    <property type="protein sequence ID" value="CAF1315695.1"/>
    <property type="molecule type" value="Genomic_DNA"/>
</dbReference>
<accession>A0A814CIU0</accession>
<dbReference type="EMBL" id="CAJNOH010000203">
    <property type="protein sequence ID" value="CAF0943055.1"/>
    <property type="molecule type" value="Genomic_DNA"/>
</dbReference>
<gene>
    <name evidence="3" type="ORF">JXQ802_LOCUS30267</name>
    <name evidence="2" type="ORF">PYM288_LOCUS11697</name>
</gene>
<dbReference type="InterPro" id="IPR029058">
    <property type="entry name" value="AB_hydrolase_fold"/>
</dbReference>
<reference evidence="2" key="1">
    <citation type="submission" date="2021-02" db="EMBL/GenBank/DDBJ databases">
        <authorList>
            <person name="Nowell W R."/>
        </authorList>
    </citation>
    <scope>NUCLEOTIDE SEQUENCE</scope>
</reference>
<feature type="signal peptide" evidence="1">
    <location>
        <begin position="1"/>
        <end position="20"/>
    </location>
</feature>
<proteinExistence type="predicted"/>
<dbReference type="Proteomes" id="UP000663870">
    <property type="component" value="Unassembled WGS sequence"/>
</dbReference>
<dbReference type="Gene3D" id="3.40.50.1820">
    <property type="entry name" value="alpha/beta hydrolase"/>
    <property type="match status" value="1"/>
</dbReference>